<protein>
    <recommendedName>
        <fullName evidence="4">Secreted protein</fullName>
    </recommendedName>
</protein>
<reference evidence="2" key="1">
    <citation type="submission" date="2022-11" db="EMBL/GenBank/DDBJ databases">
        <title>Corynebacterium sp. isolated from Penguins.</title>
        <authorList>
            <person name="Sedlar K."/>
            <person name="Svec P."/>
        </authorList>
    </citation>
    <scope>NUCLEOTIDE SEQUENCE</scope>
    <source>
        <strain evidence="2">P7374</strain>
    </source>
</reference>
<evidence type="ECO:0000256" key="1">
    <source>
        <dbReference type="SAM" id="SignalP"/>
    </source>
</evidence>
<comment type="caution">
    <text evidence="2">The sequence shown here is derived from an EMBL/GenBank/DDBJ whole genome shotgun (WGS) entry which is preliminary data.</text>
</comment>
<dbReference type="EMBL" id="JAPMKU010000002">
    <property type="protein sequence ID" value="MCX7468289.1"/>
    <property type="molecule type" value="Genomic_DNA"/>
</dbReference>
<evidence type="ECO:0008006" key="4">
    <source>
        <dbReference type="Google" id="ProtNLM"/>
    </source>
</evidence>
<organism evidence="2 3">
    <name type="scientific">Corynebacterium pygosceleis</name>
    <dbReference type="NCBI Taxonomy" id="2800406"/>
    <lineage>
        <taxon>Bacteria</taxon>
        <taxon>Bacillati</taxon>
        <taxon>Actinomycetota</taxon>
        <taxon>Actinomycetes</taxon>
        <taxon>Mycobacteriales</taxon>
        <taxon>Corynebacteriaceae</taxon>
        <taxon>Corynebacterium</taxon>
    </lineage>
</organism>
<proteinExistence type="predicted"/>
<name>A0A9Q4GJM0_9CORY</name>
<accession>A0A9Q4GJM0</accession>
<keyword evidence="1" id="KW-0732">Signal</keyword>
<dbReference type="Proteomes" id="UP001071478">
    <property type="component" value="Unassembled WGS sequence"/>
</dbReference>
<evidence type="ECO:0000313" key="2">
    <source>
        <dbReference type="EMBL" id="MCX7468289.1"/>
    </source>
</evidence>
<feature type="chain" id="PRO_5040382370" description="Secreted protein" evidence="1">
    <location>
        <begin position="20"/>
        <end position="86"/>
    </location>
</feature>
<gene>
    <name evidence="2" type="ORF">OS129_05265</name>
</gene>
<sequence length="86" mass="8528">MSALIVVCAAIAAGIGTLAAHVAAIDLAGAVARGHAVGRVVEPGPGRQVSITENSGMVTATVTVPAPFGAATARAFYPVEYPRGTR</sequence>
<feature type="signal peptide" evidence="1">
    <location>
        <begin position="1"/>
        <end position="19"/>
    </location>
</feature>
<evidence type="ECO:0000313" key="3">
    <source>
        <dbReference type="Proteomes" id="UP001071478"/>
    </source>
</evidence>
<dbReference type="AlphaFoldDB" id="A0A9Q4GJM0"/>